<organism evidence="1">
    <name type="scientific">marine sediment metagenome</name>
    <dbReference type="NCBI Taxonomy" id="412755"/>
    <lineage>
        <taxon>unclassified sequences</taxon>
        <taxon>metagenomes</taxon>
        <taxon>ecological metagenomes</taxon>
    </lineage>
</organism>
<dbReference type="EMBL" id="LAZR01056456">
    <property type="protein sequence ID" value="KKK74154.1"/>
    <property type="molecule type" value="Genomic_DNA"/>
</dbReference>
<feature type="non-terminal residue" evidence="1">
    <location>
        <position position="1"/>
    </location>
</feature>
<protein>
    <submittedName>
        <fullName evidence="1">Uncharacterized protein</fullName>
    </submittedName>
</protein>
<name>A0A0F9A6G0_9ZZZZ</name>
<accession>A0A0F9A6G0</accession>
<gene>
    <name evidence="1" type="ORF">LCGC14_2886630</name>
</gene>
<comment type="caution">
    <text evidence="1">The sequence shown here is derived from an EMBL/GenBank/DDBJ whole genome shotgun (WGS) entry which is preliminary data.</text>
</comment>
<reference evidence="1" key="1">
    <citation type="journal article" date="2015" name="Nature">
        <title>Complex archaea that bridge the gap between prokaryotes and eukaryotes.</title>
        <authorList>
            <person name="Spang A."/>
            <person name="Saw J.H."/>
            <person name="Jorgensen S.L."/>
            <person name="Zaremba-Niedzwiedzka K."/>
            <person name="Martijn J."/>
            <person name="Lind A.E."/>
            <person name="van Eijk R."/>
            <person name="Schleper C."/>
            <person name="Guy L."/>
            <person name="Ettema T.J."/>
        </authorList>
    </citation>
    <scope>NUCLEOTIDE SEQUENCE</scope>
</reference>
<sequence length="184" mass="21206">GSGALEYDQQMSAYIWGAATIFEKPIAGAILHEFLKKLAQPPRVLGTGKISTAEKQGTTHRLYREALIEVYGNVQKATHKHRDRLNDLAARETEDRDDFIKRAKTRRTPLQQQAEGTKILMEIEDMINPNLPLYTNATRDCNWDCALQDICLMIDRDDDWAHQLNDITAQRDEEFDQWRQHLVA</sequence>
<proteinExistence type="predicted"/>
<evidence type="ECO:0000313" key="1">
    <source>
        <dbReference type="EMBL" id="KKK74154.1"/>
    </source>
</evidence>
<dbReference type="AlphaFoldDB" id="A0A0F9A6G0"/>